<proteinExistence type="predicted"/>
<dbReference type="InterPro" id="IPR029055">
    <property type="entry name" value="Ntn_hydrolases_N"/>
</dbReference>
<dbReference type="AlphaFoldDB" id="A0A6C0ITH3"/>
<sequence>MCRIIVILQNQANQKYIIDYFLTQSHEKKNTPGSNNNRDFDYHKDGYGFIFYNDNISFYKSSLMYKDDTNFEFIKNKIIKSNILIGHIRATKYHFKDDVCYNNTHPFWYKNQFWSHNGSVNPFNSNFYNTYIDNKYKSHIKGKTDSEVLFYIYMTIFDKLNDEEKSWIEFIQLLDMFYSKYQITISANIVFSNEKVIIISRYINNNEEPPSLYIDTNTRIISSEPVTDTFELINRNTTIIYNVKDTTIRYI</sequence>
<reference evidence="3" key="1">
    <citation type="journal article" date="2020" name="Nature">
        <title>Giant virus diversity and host interactions through global metagenomics.</title>
        <authorList>
            <person name="Schulz F."/>
            <person name="Roux S."/>
            <person name="Paez-Espino D."/>
            <person name="Jungbluth S."/>
            <person name="Walsh D.A."/>
            <person name="Denef V.J."/>
            <person name="McMahon K.D."/>
            <person name="Konstantinidis K.T."/>
            <person name="Eloe-Fadrosh E.A."/>
            <person name="Kyrpides N.C."/>
            <person name="Woyke T."/>
        </authorList>
    </citation>
    <scope>NUCLEOTIDE SEQUENCE</scope>
    <source>
        <strain evidence="3">GVMAG-M-3300024302-11</strain>
    </source>
</reference>
<dbReference type="Gene3D" id="3.60.20.10">
    <property type="entry name" value="Glutamine Phosphoribosylpyrophosphate, subunit 1, domain 1"/>
    <property type="match status" value="1"/>
</dbReference>
<dbReference type="GO" id="GO:0005737">
    <property type="term" value="C:cytoplasm"/>
    <property type="evidence" value="ECO:0007669"/>
    <property type="project" value="TreeGrafter"/>
</dbReference>
<accession>A0A6C0ITH3</accession>
<dbReference type="Pfam" id="PF13230">
    <property type="entry name" value="GATase_4"/>
    <property type="match status" value="1"/>
</dbReference>
<dbReference type="InterPro" id="IPR052373">
    <property type="entry name" value="Gamma-glu_amide_hydrolase"/>
</dbReference>
<dbReference type="EMBL" id="MN740258">
    <property type="protein sequence ID" value="QHT96508.1"/>
    <property type="molecule type" value="Genomic_DNA"/>
</dbReference>
<evidence type="ECO:0000259" key="2">
    <source>
        <dbReference type="PROSITE" id="PS51278"/>
    </source>
</evidence>
<dbReference type="GO" id="GO:0061672">
    <property type="term" value="C:glutathione hydrolase complex"/>
    <property type="evidence" value="ECO:0007669"/>
    <property type="project" value="TreeGrafter"/>
</dbReference>
<dbReference type="SUPFAM" id="SSF56235">
    <property type="entry name" value="N-terminal nucleophile aminohydrolases (Ntn hydrolases)"/>
    <property type="match status" value="1"/>
</dbReference>
<feature type="domain" description="Glutamine amidotransferase type-2" evidence="2">
    <location>
        <begin position="2"/>
        <end position="251"/>
    </location>
</feature>
<organism evidence="3">
    <name type="scientific">viral metagenome</name>
    <dbReference type="NCBI Taxonomy" id="1070528"/>
    <lineage>
        <taxon>unclassified sequences</taxon>
        <taxon>metagenomes</taxon>
        <taxon>organismal metagenomes</taxon>
    </lineage>
</organism>
<dbReference type="InterPro" id="IPR017932">
    <property type="entry name" value="GATase_2_dom"/>
</dbReference>
<dbReference type="PANTHER" id="PTHR43187:SF1">
    <property type="entry name" value="GLUTAMINE AMIDOTRANSFERASE DUG3-RELATED"/>
    <property type="match status" value="1"/>
</dbReference>
<evidence type="ECO:0000256" key="1">
    <source>
        <dbReference type="ARBA" id="ARBA00022962"/>
    </source>
</evidence>
<protein>
    <recommendedName>
        <fullName evidence="2">Glutamine amidotransferase type-2 domain-containing protein</fullName>
    </recommendedName>
</protein>
<dbReference type="InterPro" id="IPR026869">
    <property type="entry name" value="EgtC-like"/>
</dbReference>
<keyword evidence="1" id="KW-0315">Glutamine amidotransferase</keyword>
<dbReference type="GO" id="GO:0008242">
    <property type="term" value="F:omega peptidase activity"/>
    <property type="evidence" value="ECO:0007669"/>
    <property type="project" value="TreeGrafter"/>
</dbReference>
<dbReference type="GO" id="GO:0006751">
    <property type="term" value="P:glutathione catabolic process"/>
    <property type="evidence" value="ECO:0007669"/>
    <property type="project" value="TreeGrafter"/>
</dbReference>
<dbReference type="PROSITE" id="PS51278">
    <property type="entry name" value="GATASE_TYPE_2"/>
    <property type="match status" value="1"/>
</dbReference>
<name>A0A6C0ITH3_9ZZZZ</name>
<evidence type="ECO:0000313" key="3">
    <source>
        <dbReference type="EMBL" id="QHT96508.1"/>
    </source>
</evidence>
<dbReference type="PANTHER" id="PTHR43187">
    <property type="entry name" value="GLUTAMINE AMIDOTRANSFERASE DUG3-RELATED"/>
    <property type="match status" value="1"/>
</dbReference>